<dbReference type="Proteomes" id="UP000179057">
    <property type="component" value="Unassembled WGS sequence"/>
</dbReference>
<accession>A0A1F8E039</accession>
<keyword evidence="1" id="KW-0472">Membrane</keyword>
<organism evidence="2 3">
    <name type="scientific">Candidatus Wolfebacteria bacterium RIFOXYD1_FULL_48_65</name>
    <dbReference type="NCBI Taxonomy" id="1802561"/>
    <lineage>
        <taxon>Bacteria</taxon>
        <taxon>Candidatus Wolfeibacteriota</taxon>
    </lineage>
</organism>
<feature type="transmembrane region" description="Helical" evidence="1">
    <location>
        <begin position="46"/>
        <end position="74"/>
    </location>
</feature>
<keyword evidence="1" id="KW-0812">Transmembrane</keyword>
<gene>
    <name evidence="2" type="ORF">A2610_01815</name>
</gene>
<reference evidence="2 3" key="1">
    <citation type="journal article" date="2016" name="Nat. Commun.">
        <title>Thousands of microbial genomes shed light on interconnected biogeochemical processes in an aquifer system.</title>
        <authorList>
            <person name="Anantharaman K."/>
            <person name="Brown C.T."/>
            <person name="Hug L.A."/>
            <person name="Sharon I."/>
            <person name="Castelle C.J."/>
            <person name="Probst A.J."/>
            <person name="Thomas B.C."/>
            <person name="Singh A."/>
            <person name="Wilkins M.J."/>
            <person name="Karaoz U."/>
            <person name="Brodie E.L."/>
            <person name="Williams K.H."/>
            <person name="Hubbard S.S."/>
            <person name="Banfield J.F."/>
        </authorList>
    </citation>
    <scope>NUCLEOTIDE SEQUENCE [LARGE SCALE GENOMIC DNA]</scope>
</reference>
<evidence type="ECO:0000313" key="2">
    <source>
        <dbReference type="EMBL" id="OGM94090.1"/>
    </source>
</evidence>
<dbReference type="EMBL" id="MGIV01000017">
    <property type="protein sequence ID" value="OGM94090.1"/>
    <property type="molecule type" value="Genomic_DNA"/>
</dbReference>
<dbReference type="AlphaFoldDB" id="A0A1F8E039"/>
<name>A0A1F8E039_9BACT</name>
<keyword evidence="1" id="KW-1133">Transmembrane helix</keyword>
<dbReference type="InterPro" id="IPR024414">
    <property type="entry name" value="Uncharacterised_PrgI"/>
</dbReference>
<comment type="caution">
    <text evidence="2">The sequence shown here is derived from an EMBL/GenBank/DDBJ whole genome shotgun (WGS) entry which is preliminary data.</text>
</comment>
<sequence length="204" mass="22694">MTKEALSAPVSSHELKVISREAMQFQIPQFIEIEDKIAGPFSLRQLLYVVGGGVVAFVAFTLLPFLAGAIIAIISVGGTLALALVKVNGQPLTKVAFAAAGFFWKPRLYLWRRETKERTFEFSELKGVPQAAPMPEEHIVDKRNTLKKFTAQMPSINKLSGDLATTKNPIPQRERNIPAVVTERVSIFRKRTGDKEAAKRVDFR</sequence>
<dbReference type="Pfam" id="PF12666">
    <property type="entry name" value="PrgI"/>
    <property type="match status" value="1"/>
</dbReference>
<protein>
    <recommendedName>
        <fullName evidence="4">PrgI family protein</fullName>
    </recommendedName>
</protein>
<evidence type="ECO:0000256" key="1">
    <source>
        <dbReference type="SAM" id="Phobius"/>
    </source>
</evidence>
<evidence type="ECO:0000313" key="3">
    <source>
        <dbReference type="Proteomes" id="UP000179057"/>
    </source>
</evidence>
<evidence type="ECO:0008006" key="4">
    <source>
        <dbReference type="Google" id="ProtNLM"/>
    </source>
</evidence>
<proteinExistence type="predicted"/>